<dbReference type="Gene3D" id="3.90.199.10">
    <property type="entry name" value="Topoisomerase II, domain 5"/>
    <property type="match status" value="1"/>
</dbReference>
<evidence type="ECO:0000256" key="11">
    <source>
        <dbReference type="ARBA" id="ARBA00023029"/>
    </source>
</evidence>
<dbReference type="InterPro" id="IPR050634">
    <property type="entry name" value="DNA_Topoisomerase_II"/>
</dbReference>
<evidence type="ECO:0000256" key="3">
    <source>
        <dbReference type="ARBA" id="ARBA00001946"/>
    </source>
</evidence>
<comment type="cofactor">
    <cofactor evidence="3">
        <name>Mg(2+)</name>
        <dbReference type="ChEBI" id="CHEBI:18420"/>
    </cofactor>
</comment>
<protein>
    <recommendedName>
        <fullName evidence="6">DNA topoisomerase 2</fullName>
        <ecNumber evidence="5">5.6.2.2</ecNumber>
    </recommendedName>
    <alternativeName>
        <fullName evidence="14">DNA topoisomerase II</fullName>
    </alternativeName>
</protein>
<feature type="coiled-coil region" evidence="16">
    <location>
        <begin position="1107"/>
        <end position="1145"/>
    </location>
</feature>
<keyword evidence="16" id="KW-0175">Coiled coil</keyword>
<dbReference type="InterPro" id="IPR001241">
    <property type="entry name" value="Topo_IIA"/>
</dbReference>
<dbReference type="PANTHER" id="PTHR10169:SF38">
    <property type="entry name" value="DNA TOPOISOMERASE 2"/>
    <property type="match status" value="1"/>
</dbReference>
<dbReference type="InterPro" id="IPR013506">
    <property type="entry name" value="Topo_IIA_bsu_dom2"/>
</dbReference>
<evidence type="ECO:0000256" key="13">
    <source>
        <dbReference type="ARBA" id="ARBA00023235"/>
    </source>
</evidence>
<dbReference type="GO" id="GO:0000819">
    <property type="term" value="P:sister chromatid segregation"/>
    <property type="evidence" value="ECO:0007669"/>
    <property type="project" value="TreeGrafter"/>
</dbReference>
<dbReference type="InterPro" id="IPR013757">
    <property type="entry name" value="Topo_IIA_A_a_sf"/>
</dbReference>
<dbReference type="InterPro" id="IPR036890">
    <property type="entry name" value="HATPase_C_sf"/>
</dbReference>
<dbReference type="SUPFAM" id="SSF55874">
    <property type="entry name" value="ATPase domain of HSP90 chaperone/DNA topoisomerase II/histidine kinase"/>
    <property type="match status" value="1"/>
</dbReference>
<dbReference type="GO" id="GO:0046872">
    <property type="term" value="F:metal ion binding"/>
    <property type="evidence" value="ECO:0007669"/>
    <property type="project" value="UniProtKB-KW"/>
</dbReference>
<dbReference type="GO" id="GO:0006265">
    <property type="term" value="P:DNA topological change"/>
    <property type="evidence" value="ECO:0007669"/>
    <property type="project" value="UniProtKB-UniRule"/>
</dbReference>
<organism evidence="20">
    <name type="scientific">Pithovirus LCPAC104</name>
    <dbReference type="NCBI Taxonomy" id="2506589"/>
    <lineage>
        <taxon>Viruses</taxon>
        <taxon>Pithoviruses</taxon>
    </lineage>
</organism>
<dbReference type="Pfam" id="PF16898">
    <property type="entry name" value="TOPRIM_C"/>
    <property type="match status" value="1"/>
</dbReference>
<dbReference type="InterPro" id="IPR013760">
    <property type="entry name" value="Topo_IIA-like_dom_sf"/>
</dbReference>
<evidence type="ECO:0000256" key="2">
    <source>
        <dbReference type="ARBA" id="ARBA00001913"/>
    </source>
</evidence>
<evidence type="ECO:0000256" key="12">
    <source>
        <dbReference type="ARBA" id="ARBA00023125"/>
    </source>
</evidence>
<dbReference type="Gene3D" id="3.30.230.10">
    <property type="match status" value="1"/>
</dbReference>
<dbReference type="SUPFAM" id="SSF54211">
    <property type="entry name" value="Ribosomal protein S5 domain 2-like"/>
    <property type="match status" value="1"/>
</dbReference>
<keyword evidence="12 15" id="KW-0238">DNA-binding</keyword>
<keyword evidence="10" id="KW-0460">Magnesium</keyword>
<dbReference type="EC" id="5.6.2.2" evidence="5"/>
<dbReference type="InterPro" id="IPR013758">
    <property type="entry name" value="Topo_IIA_A/C_ab"/>
</dbReference>
<evidence type="ECO:0000256" key="17">
    <source>
        <dbReference type="SAM" id="MobiDB-lite"/>
    </source>
</evidence>
<dbReference type="PRINTS" id="PR00418">
    <property type="entry name" value="TPI2FAMILY"/>
</dbReference>
<dbReference type="SUPFAM" id="SSF56719">
    <property type="entry name" value="Type II DNA topoisomerase"/>
    <property type="match status" value="1"/>
</dbReference>
<comment type="similarity">
    <text evidence="4">Belongs to the type II topoisomerase family.</text>
</comment>
<evidence type="ECO:0000313" key="20">
    <source>
        <dbReference type="EMBL" id="QBK90516.1"/>
    </source>
</evidence>
<dbReference type="EMBL" id="MK500494">
    <property type="protein sequence ID" value="QBK90516.1"/>
    <property type="molecule type" value="Genomic_DNA"/>
</dbReference>
<evidence type="ECO:0000256" key="4">
    <source>
        <dbReference type="ARBA" id="ARBA00011080"/>
    </source>
</evidence>
<dbReference type="Pfam" id="PF01751">
    <property type="entry name" value="Toprim"/>
    <property type="match status" value="1"/>
</dbReference>
<dbReference type="InterPro" id="IPR013759">
    <property type="entry name" value="Topo_IIA_B_C"/>
</dbReference>
<evidence type="ECO:0000256" key="6">
    <source>
        <dbReference type="ARBA" id="ARBA00019635"/>
    </source>
</evidence>
<keyword evidence="7" id="KW-0479">Metal-binding</keyword>
<evidence type="ECO:0000256" key="7">
    <source>
        <dbReference type="ARBA" id="ARBA00022723"/>
    </source>
</evidence>
<dbReference type="PRINTS" id="PR01158">
    <property type="entry name" value="TOPISMRASEII"/>
</dbReference>
<dbReference type="Gene3D" id="3.30.1490.30">
    <property type="match status" value="1"/>
</dbReference>
<evidence type="ECO:0000256" key="8">
    <source>
        <dbReference type="ARBA" id="ARBA00022741"/>
    </source>
</evidence>
<dbReference type="GO" id="GO:0003677">
    <property type="term" value="F:DNA binding"/>
    <property type="evidence" value="ECO:0007669"/>
    <property type="project" value="UniProtKB-UniRule"/>
</dbReference>
<feature type="domain" description="Toprim" evidence="18">
    <location>
        <begin position="463"/>
        <end position="588"/>
    </location>
</feature>
<feature type="region of interest" description="Disordered" evidence="17">
    <location>
        <begin position="345"/>
        <end position="365"/>
    </location>
</feature>
<keyword evidence="9" id="KW-0067">ATP-binding</keyword>
<dbReference type="Gene3D" id="3.30.1360.40">
    <property type="match status" value="1"/>
</dbReference>
<evidence type="ECO:0000256" key="5">
    <source>
        <dbReference type="ARBA" id="ARBA00012895"/>
    </source>
</evidence>
<dbReference type="Gene3D" id="1.10.268.10">
    <property type="entry name" value="Topoisomerase, domain 3"/>
    <property type="match status" value="1"/>
</dbReference>
<dbReference type="InterPro" id="IPR002205">
    <property type="entry name" value="Topo_IIA_dom_A"/>
</dbReference>
<name>A0A481Z4J9_9VIRU</name>
<evidence type="ECO:0000259" key="18">
    <source>
        <dbReference type="PROSITE" id="PS50880"/>
    </source>
</evidence>
<dbReference type="GO" id="GO:0003918">
    <property type="term" value="F:DNA topoisomerase type II (double strand cut, ATP-hydrolyzing) activity"/>
    <property type="evidence" value="ECO:0007669"/>
    <property type="project" value="UniProtKB-EC"/>
</dbReference>
<evidence type="ECO:0000256" key="1">
    <source>
        <dbReference type="ARBA" id="ARBA00000185"/>
    </source>
</evidence>
<dbReference type="Gene3D" id="3.40.50.670">
    <property type="match status" value="1"/>
</dbReference>
<dbReference type="InterPro" id="IPR020568">
    <property type="entry name" value="Ribosomal_Su5_D2-typ_SF"/>
</dbReference>
<keyword evidence="8" id="KW-0547">Nucleotide-binding</keyword>
<evidence type="ECO:0000256" key="9">
    <source>
        <dbReference type="ARBA" id="ARBA00022840"/>
    </source>
</evidence>
<dbReference type="Pfam" id="PF00521">
    <property type="entry name" value="DNA_topoisoIV"/>
    <property type="match status" value="1"/>
</dbReference>
<dbReference type="PROSITE" id="PS52040">
    <property type="entry name" value="TOPO_IIA"/>
    <property type="match status" value="1"/>
</dbReference>
<keyword evidence="11 15" id="KW-0799">Topoisomerase</keyword>
<dbReference type="Pfam" id="PF00204">
    <property type="entry name" value="DNA_gyraseB"/>
    <property type="match status" value="1"/>
</dbReference>
<evidence type="ECO:0000256" key="15">
    <source>
        <dbReference type="PROSITE-ProRule" id="PRU01384"/>
    </source>
</evidence>
<comment type="cofactor">
    <cofactor evidence="2">
        <name>Ca(2+)</name>
        <dbReference type="ChEBI" id="CHEBI:29108"/>
    </cofactor>
</comment>
<dbReference type="InterPro" id="IPR014721">
    <property type="entry name" value="Ribsml_uS5_D2-typ_fold_subgr"/>
</dbReference>
<dbReference type="InterPro" id="IPR006171">
    <property type="entry name" value="TOPRIM_dom"/>
</dbReference>
<feature type="active site" description="O-(5'-phospho-DNA)-tyrosine intermediate" evidence="15">
    <location>
        <position position="803"/>
    </location>
</feature>
<accession>A0A481Z4J9</accession>
<dbReference type="SMART" id="SM00434">
    <property type="entry name" value="TOP4c"/>
    <property type="match status" value="1"/>
</dbReference>
<dbReference type="InterPro" id="IPR001154">
    <property type="entry name" value="TopoII_euk"/>
</dbReference>
<feature type="domain" description="Topo IIA-type catalytic" evidence="19">
    <location>
        <begin position="709"/>
        <end position="1151"/>
    </location>
</feature>
<comment type="catalytic activity">
    <reaction evidence="1 15">
        <text>ATP-dependent breakage, passage and rejoining of double-stranded DNA.</text>
        <dbReference type="EC" id="5.6.2.2"/>
    </reaction>
</comment>
<dbReference type="SMART" id="SM00433">
    <property type="entry name" value="TOP2c"/>
    <property type="match status" value="1"/>
</dbReference>
<evidence type="ECO:0000259" key="19">
    <source>
        <dbReference type="PROSITE" id="PS52040"/>
    </source>
</evidence>
<evidence type="ECO:0000256" key="16">
    <source>
        <dbReference type="SAM" id="Coils"/>
    </source>
</evidence>
<dbReference type="PROSITE" id="PS50880">
    <property type="entry name" value="TOPRIM"/>
    <property type="match status" value="1"/>
</dbReference>
<dbReference type="PANTHER" id="PTHR10169">
    <property type="entry name" value="DNA TOPOISOMERASE/GYRASE"/>
    <property type="match status" value="1"/>
</dbReference>
<dbReference type="InterPro" id="IPR031660">
    <property type="entry name" value="TOPRIM_C"/>
</dbReference>
<keyword evidence="13 15" id="KW-0413">Isomerase</keyword>
<dbReference type="Gene3D" id="3.30.565.10">
    <property type="entry name" value="Histidine kinase-like ATPase, C-terminal domain"/>
    <property type="match status" value="1"/>
</dbReference>
<dbReference type="FunFam" id="3.40.50.670:FF:000001">
    <property type="entry name" value="DNA topoisomerase 2"/>
    <property type="match status" value="1"/>
</dbReference>
<evidence type="ECO:0000256" key="10">
    <source>
        <dbReference type="ARBA" id="ARBA00022842"/>
    </source>
</evidence>
<sequence length="1164" mass="135892">MNGKSFNIEYKPENYKKHKLDQHIYEVPDTYIGSDVKNIREERIFSLKDNIFLNENIHWPEGCERLFLEILSNAGDNIQRSRENNVDIGTIIVNISENNKKISIRNNGIPIPIKKHPIENVYVPEMIFGMLLTSSNYDQEEIKRVSGRNGYGSKLTNIFSKYFSVKIGDSNNKLEYFQEWSDNMKIMSEPKINEYDGVSYVEISYIMDFKRFKYSENDGYPEEAINLYAKHCVDISFTCKIPVIFNGINFNYKDIKKYAKLFYDEDTIKKSIFHSQYTADIDNFLSKTPRKENSLPMVEIFIADTPDSSTELSYVNGILTKDGGVHIDSAFKQIIETIMNIINNPSERNSGDKDKKNNQKLKSTINKNDVRRHLSIIISCRLTNPKFTSQMKSKLTSPTPKISFSENDLNKLSKWNIIYRLQMELEVKKMKNLSRTNGRKIKHINLKNAEDANWAGTDKSNLCTLYITEGISAMGYATKIISFIEDGRNMIGVFPMKGKPLNIMNAPAEQIIENKEITELKQILGLKEDIDYLLKENFNSLRYGHVVILADSDVDGKHIIGLILNIFYCRYITLLYRGYIKYLKTPIIRISKGRSSKKFFGEIDYEKWKNNNAIDYLTWIHRYLKGLGTSTDEDIEEDFSDPRYVNCSYDDKSGDYFNLAFNEKLADNRKEWIESYEKKLNIEYYSKQSISNFIDNELIEHSIANIIRTIPSYDGLKLSQRQIIWCSMLRKSKKLSEKNIKVAGLAASSVELVNYHHGENSMCETIISMAHNFVGSNNLSYFVQQGQFGTRNKNGEDAAKPRYIYTSPEWWWSYIFKKEDNPLLEIVIDEGKPCQPELLLPIIPLGLVNGCRGIGTGYSTYIPSYKPLDLIEWITKKIKLKDTNYDLIPWFRGFKGNVEIDNFIIPVMSNEKIQEENSKISEIDDRILEPDEENMNGQIFSTLTTKGLFEKENKKIIVTELPIGRCMHKYNQWLSNLKERRIIIDFNNLSKHDTAKFEIYGIKNPTLKSLRLVRKFGLTNMYILDPYKKPKKFSNTKEILEVWYQWRLPYYSKRKQNIIKKIENIIVNLSNKYKFIKAVIDKELIIMERKKAIIHKDMESLKIPKDLLNTTTTVAFTEEELEKLKKEIEKEKEKLNEIINITSEKLWLEDLEDFKKEYKKHFKN</sequence>
<proteinExistence type="inferred from homology"/>
<reference evidence="20" key="1">
    <citation type="journal article" date="2019" name="MBio">
        <title>Virus Genomes from Deep Sea Sediments Expand the Ocean Megavirome and Support Independent Origins of Viral Gigantism.</title>
        <authorList>
            <person name="Backstrom D."/>
            <person name="Yutin N."/>
            <person name="Jorgensen S.L."/>
            <person name="Dharamshi J."/>
            <person name="Homa F."/>
            <person name="Zaremba-Niedwiedzka K."/>
            <person name="Spang A."/>
            <person name="Wolf Y.I."/>
            <person name="Koonin E.V."/>
            <person name="Ettema T.J."/>
        </authorList>
    </citation>
    <scope>NUCLEOTIDE SEQUENCE</scope>
</reference>
<dbReference type="GO" id="GO:0005524">
    <property type="term" value="F:ATP binding"/>
    <property type="evidence" value="ECO:0007669"/>
    <property type="project" value="UniProtKB-KW"/>
</dbReference>
<gene>
    <name evidence="20" type="ORF">LCPAC104_00120</name>
</gene>
<evidence type="ECO:0000256" key="14">
    <source>
        <dbReference type="ARBA" id="ARBA00031138"/>
    </source>
</evidence>